<dbReference type="Proteomes" id="UP001044222">
    <property type="component" value="Chromosome 10"/>
</dbReference>
<organism evidence="2 3">
    <name type="scientific">Anguilla anguilla</name>
    <name type="common">European freshwater eel</name>
    <name type="synonym">Muraena anguilla</name>
    <dbReference type="NCBI Taxonomy" id="7936"/>
    <lineage>
        <taxon>Eukaryota</taxon>
        <taxon>Metazoa</taxon>
        <taxon>Chordata</taxon>
        <taxon>Craniata</taxon>
        <taxon>Vertebrata</taxon>
        <taxon>Euteleostomi</taxon>
        <taxon>Actinopterygii</taxon>
        <taxon>Neopterygii</taxon>
        <taxon>Teleostei</taxon>
        <taxon>Anguilliformes</taxon>
        <taxon>Anguillidae</taxon>
        <taxon>Anguilla</taxon>
    </lineage>
</organism>
<keyword evidence="3" id="KW-1185">Reference proteome</keyword>
<accession>A0A9D3M3I0</accession>
<sequence>MLSVQEKKAFQESLPPSFNLARDGTAPELAVLGACHCSAGVRAQSPCPCARTAAASRKQVLQLKQELEVQMRRKEEALTMADAFRIAFEQQLKRKSDHIMRLAEAEGHLWKDTSPTRREEAAVKGGSVSVAQKLKGMLQNCAEVKMSDDPADVLRNLLDLLNDKEEALAHQRKVSYMLARHSEDLERRLLQLRGRDCETSCQGTVKEGGDSGGSDSPAPKPSVTQENPSTDLDSPALKPTETQGSPSTDLDGPAPKPFETQENPSTDLDGPALKPSKTQGGAEEDSNTGVQRPAKGKPSQETPPTAMSRRESRGSGGALKDREGQKAEEEEQRSEPG</sequence>
<feature type="compositionally biased region" description="Basic and acidic residues" evidence="1">
    <location>
        <begin position="308"/>
        <end position="337"/>
    </location>
</feature>
<evidence type="ECO:0000313" key="2">
    <source>
        <dbReference type="EMBL" id="KAG5841029.1"/>
    </source>
</evidence>
<dbReference type="GO" id="GO:0005737">
    <property type="term" value="C:cytoplasm"/>
    <property type="evidence" value="ECO:0007669"/>
    <property type="project" value="TreeGrafter"/>
</dbReference>
<proteinExistence type="predicted"/>
<dbReference type="GO" id="GO:2000146">
    <property type="term" value="P:negative regulation of cell motility"/>
    <property type="evidence" value="ECO:0007669"/>
    <property type="project" value="TreeGrafter"/>
</dbReference>
<feature type="compositionally biased region" description="Polar residues" evidence="1">
    <location>
        <begin position="222"/>
        <end position="232"/>
    </location>
</feature>
<comment type="caution">
    <text evidence="2">The sequence shown here is derived from an EMBL/GenBank/DDBJ whole genome shotgun (WGS) entry which is preliminary data.</text>
</comment>
<evidence type="ECO:0000256" key="1">
    <source>
        <dbReference type="SAM" id="MobiDB-lite"/>
    </source>
</evidence>
<name>A0A9D3M3I0_ANGAN</name>
<evidence type="ECO:0000313" key="3">
    <source>
        <dbReference type="Proteomes" id="UP001044222"/>
    </source>
</evidence>
<dbReference type="EMBL" id="JAFIRN010000010">
    <property type="protein sequence ID" value="KAG5841029.1"/>
    <property type="molecule type" value="Genomic_DNA"/>
</dbReference>
<gene>
    <name evidence="2" type="ORF">ANANG_G00195260</name>
</gene>
<dbReference type="AlphaFoldDB" id="A0A9D3M3I0"/>
<dbReference type="PANTHER" id="PTHR28616">
    <property type="entry name" value="COILED-COIL DOMAIN-CONTAINING PROTEIN 125"/>
    <property type="match status" value="1"/>
</dbReference>
<dbReference type="PANTHER" id="PTHR28616:SF1">
    <property type="entry name" value="COILED-COIL DOMAIN-CONTAINING PROTEIN 125"/>
    <property type="match status" value="1"/>
</dbReference>
<reference evidence="2" key="1">
    <citation type="submission" date="2021-01" db="EMBL/GenBank/DDBJ databases">
        <title>A chromosome-scale assembly of European eel, Anguilla anguilla.</title>
        <authorList>
            <person name="Henkel C."/>
            <person name="Jong-Raadsen S.A."/>
            <person name="Dufour S."/>
            <person name="Weltzien F.-A."/>
            <person name="Palstra A.P."/>
            <person name="Pelster B."/>
            <person name="Spaink H.P."/>
            <person name="Van Den Thillart G.E."/>
            <person name="Jansen H."/>
            <person name="Zahm M."/>
            <person name="Klopp C."/>
            <person name="Cedric C."/>
            <person name="Louis A."/>
            <person name="Berthelot C."/>
            <person name="Parey E."/>
            <person name="Roest Crollius H."/>
            <person name="Montfort J."/>
            <person name="Robinson-Rechavi M."/>
            <person name="Bucao C."/>
            <person name="Bouchez O."/>
            <person name="Gislard M."/>
            <person name="Lluch J."/>
            <person name="Milhes M."/>
            <person name="Lampietro C."/>
            <person name="Lopez Roques C."/>
            <person name="Donnadieu C."/>
            <person name="Braasch I."/>
            <person name="Desvignes T."/>
            <person name="Postlethwait J."/>
            <person name="Bobe J."/>
            <person name="Guiguen Y."/>
            <person name="Dirks R."/>
        </authorList>
    </citation>
    <scope>NUCLEOTIDE SEQUENCE</scope>
    <source>
        <strain evidence="2">Tag_6206</strain>
        <tissue evidence="2">Liver</tissue>
    </source>
</reference>
<dbReference type="InterPro" id="IPR034608">
    <property type="entry name" value="CCDC125"/>
</dbReference>
<protein>
    <submittedName>
        <fullName evidence="2">Uncharacterized protein</fullName>
    </submittedName>
</protein>
<dbReference type="GO" id="GO:0035024">
    <property type="term" value="P:negative regulation of Rho protein signal transduction"/>
    <property type="evidence" value="ECO:0007669"/>
    <property type="project" value="TreeGrafter"/>
</dbReference>
<feature type="region of interest" description="Disordered" evidence="1">
    <location>
        <begin position="200"/>
        <end position="337"/>
    </location>
</feature>